<dbReference type="SUPFAM" id="SSF54427">
    <property type="entry name" value="NTF2-like"/>
    <property type="match status" value="1"/>
</dbReference>
<dbReference type="OrthoDB" id="1445948at2"/>
<organism evidence="3 4">
    <name type="scientific">Ulvibacterium marinum</name>
    <dbReference type="NCBI Taxonomy" id="2419782"/>
    <lineage>
        <taxon>Bacteria</taxon>
        <taxon>Pseudomonadati</taxon>
        <taxon>Bacteroidota</taxon>
        <taxon>Flavobacteriia</taxon>
        <taxon>Flavobacteriales</taxon>
        <taxon>Flavobacteriaceae</taxon>
        <taxon>Ulvibacterium</taxon>
    </lineage>
</organism>
<accession>A0A3B0BXB5</accession>
<dbReference type="RefSeq" id="WP_120713990.1">
    <property type="nucleotide sequence ID" value="NZ_RBCJ01000005.1"/>
</dbReference>
<reference evidence="3 4" key="1">
    <citation type="submission" date="2018-10" db="EMBL/GenBank/DDBJ databases">
        <title>Ulvibacterium marinum gen. nov., sp. nov., a novel marine bacterium of the family Flavobacteriaceae, isolated from a culture of the green alga Ulva prolifera.</title>
        <authorList>
            <person name="Zhang Z."/>
        </authorList>
    </citation>
    <scope>NUCLEOTIDE SEQUENCE [LARGE SCALE GENOMIC DNA]</scope>
    <source>
        <strain evidence="3 4">CCMM003</strain>
    </source>
</reference>
<keyword evidence="1" id="KW-0732">Signal</keyword>
<evidence type="ECO:0000313" key="4">
    <source>
        <dbReference type="Proteomes" id="UP000276603"/>
    </source>
</evidence>
<protein>
    <submittedName>
        <fullName evidence="3">Nuclear transport factor 2 family protein</fullName>
    </submittedName>
</protein>
<dbReference type="InterPro" id="IPR027843">
    <property type="entry name" value="DUF4440"/>
</dbReference>
<keyword evidence="4" id="KW-1185">Reference proteome</keyword>
<dbReference type="AlphaFoldDB" id="A0A3B0BXB5"/>
<dbReference type="EMBL" id="RBCJ01000005">
    <property type="protein sequence ID" value="RKN78093.1"/>
    <property type="molecule type" value="Genomic_DNA"/>
</dbReference>
<name>A0A3B0BXB5_9FLAO</name>
<evidence type="ECO:0000256" key="1">
    <source>
        <dbReference type="SAM" id="SignalP"/>
    </source>
</evidence>
<dbReference type="InterPro" id="IPR032710">
    <property type="entry name" value="NTF2-like_dom_sf"/>
</dbReference>
<comment type="caution">
    <text evidence="3">The sequence shown here is derived from an EMBL/GenBank/DDBJ whole genome shotgun (WGS) entry which is preliminary data.</text>
</comment>
<sequence>MKCLLAFLLVLPLWSQAQPVVSDGEREIMAFETAIENAVANGDINFLEKAYAENFVFTHGSGDAQNKQQWLSDVKKASEEGTYISRVVNAQNVTLGNGIAIIKGKTTISRKNKNPFWIKYTRIYKKDTEDWQLLSHLTTDHNYTD</sequence>
<feature type="domain" description="DUF4440" evidence="2">
    <location>
        <begin position="28"/>
        <end position="133"/>
    </location>
</feature>
<gene>
    <name evidence="3" type="ORF">D7Z94_23070</name>
</gene>
<dbReference type="Pfam" id="PF14534">
    <property type="entry name" value="DUF4440"/>
    <property type="match status" value="1"/>
</dbReference>
<feature type="signal peptide" evidence="1">
    <location>
        <begin position="1"/>
        <end position="17"/>
    </location>
</feature>
<evidence type="ECO:0000259" key="2">
    <source>
        <dbReference type="Pfam" id="PF14534"/>
    </source>
</evidence>
<dbReference type="Gene3D" id="3.10.450.50">
    <property type="match status" value="1"/>
</dbReference>
<evidence type="ECO:0000313" key="3">
    <source>
        <dbReference type="EMBL" id="RKN78093.1"/>
    </source>
</evidence>
<feature type="chain" id="PRO_5017190382" evidence="1">
    <location>
        <begin position="18"/>
        <end position="145"/>
    </location>
</feature>
<dbReference type="Proteomes" id="UP000276603">
    <property type="component" value="Unassembled WGS sequence"/>
</dbReference>
<proteinExistence type="predicted"/>